<feature type="region of interest" description="Disordered" evidence="7">
    <location>
        <begin position="632"/>
        <end position="660"/>
    </location>
</feature>
<keyword evidence="4" id="KW-0007">Acetylation</keyword>
<dbReference type="Gene3D" id="2.160.20.70">
    <property type="match status" value="1"/>
</dbReference>
<evidence type="ECO:0000313" key="10">
    <source>
        <dbReference type="Proteomes" id="UP000604825"/>
    </source>
</evidence>
<dbReference type="Pfam" id="PF07986">
    <property type="entry name" value="TBCC"/>
    <property type="match status" value="1"/>
</dbReference>
<protein>
    <recommendedName>
        <fullName evidence="8">C-CAP/cofactor C-like domain-containing protein</fullName>
    </recommendedName>
</protein>
<evidence type="ECO:0000256" key="2">
    <source>
        <dbReference type="ARBA" id="ARBA00008848"/>
    </source>
</evidence>
<dbReference type="FunFam" id="1.20.58.1250:FF:000003">
    <property type="entry name" value="Tubulin-folding cofactor C"/>
    <property type="match status" value="1"/>
</dbReference>
<dbReference type="Pfam" id="PF16752">
    <property type="entry name" value="TBCC_N"/>
    <property type="match status" value="1"/>
</dbReference>
<evidence type="ECO:0000256" key="7">
    <source>
        <dbReference type="SAM" id="MobiDB-lite"/>
    </source>
</evidence>
<reference evidence="9" key="1">
    <citation type="submission" date="2020-10" db="EMBL/GenBank/DDBJ databases">
        <authorList>
            <person name="Han B."/>
            <person name="Lu T."/>
            <person name="Zhao Q."/>
            <person name="Huang X."/>
            <person name="Zhao Y."/>
        </authorList>
    </citation>
    <scope>NUCLEOTIDE SEQUENCE</scope>
</reference>
<dbReference type="GO" id="GO:0007021">
    <property type="term" value="P:tubulin complex assembly"/>
    <property type="evidence" value="ECO:0007669"/>
    <property type="project" value="TreeGrafter"/>
</dbReference>
<dbReference type="GO" id="GO:0015631">
    <property type="term" value="F:tubulin binding"/>
    <property type="evidence" value="ECO:0007669"/>
    <property type="project" value="InterPro"/>
</dbReference>
<dbReference type="InterPro" id="IPR038397">
    <property type="entry name" value="TBCC_N_sf"/>
</dbReference>
<feature type="compositionally biased region" description="Low complexity" evidence="7">
    <location>
        <begin position="30"/>
        <end position="45"/>
    </location>
</feature>
<dbReference type="InterPro" id="IPR031925">
    <property type="entry name" value="TBCC_N"/>
</dbReference>
<dbReference type="PROSITE" id="PS51329">
    <property type="entry name" value="C_CAP_COFACTOR_C"/>
    <property type="match status" value="1"/>
</dbReference>
<dbReference type="InterPro" id="IPR027684">
    <property type="entry name" value="TBCC"/>
</dbReference>
<comment type="similarity">
    <text evidence="2">Belongs to the TBCC family.</text>
</comment>
<evidence type="ECO:0000313" key="9">
    <source>
        <dbReference type="EMBL" id="CAD6225638.1"/>
    </source>
</evidence>
<evidence type="ECO:0000256" key="5">
    <source>
        <dbReference type="ARBA" id="ARBA00023186"/>
    </source>
</evidence>
<organism evidence="9 10">
    <name type="scientific">Miscanthus lutarioriparius</name>
    <dbReference type="NCBI Taxonomy" id="422564"/>
    <lineage>
        <taxon>Eukaryota</taxon>
        <taxon>Viridiplantae</taxon>
        <taxon>Streptophyta</taxon>
        <taxon>Embryophyta</taxon>
        <taxon>Tracheophyta</taxon>
        <taxon>Spermatophyta</taxon>
        <taxon>Magnoliopsida</taxon>
        <taxon>Liliopsida</taxon>
        <taxon>Poales</taxon>
        <taxon>Poaceae</taxon>
        <taxon>PACMAD clade</taxon>
        <taxon>Panicoideae</taxon>
        <taxon>Andropogonodae</taxon>
        <taxon>Andropogoneae</taxon>
        <taxon>Saccharinae</taxon>
        <taxon>Miscanthus</taxon>
    </lineage>
</organism>
<feature type="compositionally biased region" description="Pro residues" evidence="7">
    <location>
        <begin position="154"/>
        <end position="163"/>
    </location>
</feature>
<dbReference type="Gene3D" id="1.20.58.1250">
    <property type="entry name" value="Tubulin Binding Cofactor C, N-terminal domain"/>
    <property type="match status" value="1"/>
</dbReference>
<dbReference type="Proteomes" id="UP000604825">
    <property type="component" value="Unassembled WGS sequence"/>
</dbReference>
<feature type="region of interest" description="Disordered" evidence="7">
    <location>
        <begin position="134"/>
        <end position="164"/>
    </location>
</feature>
<name>A0A811NS56_9POAL</name>
<dbReference type="OrthoDB" id="194775at2759"/>
<evidence type="ECO:0000256" key="4">
    <source>
        <dbReference type="ARBA" id="ARBA00022990"/>
    </source>
</evidence>
<evidence type="ECO:0000256" key="6">
    <source>
        <dbReference type="ARBA" id="ARBA00026055"/>
    </source>
</evidence>
<comment type="caution">
    <text evidence="9">The sequence shown here is derived from an EMBL/GenBank/DDBJ whole genome shotgun (WGS) entry which is preliminary data.</text>
</comment>
<proteinExistence type="inferred from homology"/>
<feature type="compositionally biased region" description="Basic and acidic residues" evidence="7">
    <location>
        <begin position="632"/>
        <end position="652"/>
    </location>
</feature>
<dbReference type="AlphaFoldDB" id="A0A811NS56"/>
<feature type="region of interest" description="Disordered" evidence="7">
    <location>
        <begin position="1"/>
        <end position="45"/>
    </location>
</feature>
<sequence length="660" mass="72253">MEPEPDQLKAAAGGGHRKHLAMIERLSKRSSSSAGAPPSDSSDASPVEAFLSRFAGAKLAAESALTACRSSSEDDATASLAAAAAAIDDIDRLIAEASHALPPYELRAALATAGDLRAAHRVAASELRPKKSFSFRNKNRNLKNPPQDHVTASPPQPPPPELPKPSLDVILPGFGFRGKNGATFVKDLRVSNDKDGDFTLADLVSCEVYLKGKCRALYIHKMRDCRVFVGAILGSVLIEDVQGCIFVMAAHQIRIHEARVTDFYLRVRSRPIIEDCSGVRFAPYVLNYEGIEEDLKDSGLEEETGTELDGACISRQPVVDDAAPGCSSYEESSSIVADLKKFRTQLVAFDKAWCGHLYHFVAWKVKDAKSLEDDLIRSACKLELSMIQTCKITNEGESDNIGGDLKAIWKKSNVSETGENSNMDSEKTSPVVKSLVGASSSPFESSKGGKLMSNAAPEKMPTENEQIVNEILHDIHDSFAEISDGTGTIEGDFKSVLYSEFVCWVPPPPNPSEMTEAEKVDAALRRLANPPKCNCGVSALLTTPNQRGAFTAFYRCGSPDYRGFPSCDFEEYNYEPKSHWPFDYEFAEFEAGIKPWPCTKMPERKCGEDMRLRGLPWSWRVSGEAEDTFVSRKRQEALDAGEADRGEDEVRGIDATMEDP</sequence>
<dbReference type="InterPro" id="IPR016098">
    <property type="entry name" value="CAP/MinC_C"/>
</dbReference>
<dbReference type="InterPro" id="IPR017901">
    <property type="entry name" value="C-CAP_CF_C-like"/>
</dbReference>
<comment type="subcellular location">
    <subcellularLocation>
        <location evidence="1">Cytoplasm</location>
    </subcellularLocation>
</comment>
<dbReference type="SMART" id="SM00673">
    <property type="entry name" value="CARP"/>
    <property type="match status" value="2"/>
</dbReference>
<dbReference type="EMBL" id="CAJGYO010000004">
    <property type="protein sequence ID" value="CAD6225638.1"/>
    <property type="molecule type" value="Genomic_DNA"/>
</dbReference>
<gene>
    <name evidence="9" type="ORF">NCGR_LOCUS17638</name>
</gene>
<dbReference type="GO" id="GO:0005737">
    <property type="term" value="C:cytoplasm"/>
    <property type="evidence" value="ECO:0007669"/>
    <property type="project" value="UniProtKB-SubCell"/>
</dbReference>
<evidence type="ECO:0000256" key="3">
    <source>
        <dbReference type="ARBA" id="ARBA00022490"/>
    </source>
</evidence>
<dbReference type="PANTHER" id="PTHR15139">
    <property type="entry name" value="TUBULIN FOLDING COFACTOR C"/>
    <property type="match status" value="1"/>
</dbReference>
<dbReference type="PANTHER" id="PTHR15139:SF0">
    <property type="entry name" value="TUBULIN-SPECIFIC CHAPERONE C"/>
    <property type="match status" value="1"/>
</dbReference>
<dbReference type="GO" id="GO:0007023">
    <property type="term" value="P:post-chaperonin tubulin folding pathway"/>
    <property type="evidence" value="ECO:0007669"/>
    <property type="project" value="InterPro"/>
</dbReference>
<dbReference type="InterPro" id="IPR006599">
    <property type="entry name" value="CARP_motif"/>
</dbReference>
<evidence type="ECO:0000256" key="1">
    <source>
        <dbReference type="ARBA" id="ARBA00004496"/>
    </source>
</evidence>
<feature type="domain" description="C-CAP/cofactor C-like" evidence="8">
    <location>
        <begin position="157"/>
        <end position="317"/>
    </location>
</feature>
<comment type="subunit">
    <text evidence="6">Supercomplex made of cofactors A to E. Cofactors A and D function by capturing and stabilizing tubulin in a quasi-native conformation. Cofactor E binds to the cofactor D-tubulin complex; interaction with cofactor C then causes the release of tubulin polypeptides that are committed to the native state.</text>
</comment>
<keyword evidence="10" id="KW-1185">Reference proteome</keyword>
<evidence type="ECO:0000259" key="8">
    <source>
        <dbReference type="PROSITE" id="PS51329"/>
    </source>
</evidence>
<accession>A0A811NS56</accession>
<keyword evidence="5" id="KW-0143">Chaperone</keyword>
<dbReference type="InterPro" id="IPR012945">
    <property type="entry name" value="Tubulin-bd_cofactor_C_dom"/>
</dbReference>
<keyword evidence="3" id="KW-0963">Cytoplasm</keyword>